<dbReference type="GeneID" id="112540077"/>
<dbReference type="InterPro" id="IPR039582">
    <property type="entry name" value="THTPA"/>
</dbReference>
<evidence type="ECO:0000313" key="2">
    <source>
        <dbReference type="Proteomes" id="UP000695026"/>
    </source>
</evidence>
<accession>A0A9F5IU82</accession>
<dbReference type="GO" id="GO:0000287">
    <property type="term" value="F:magnesium ion binding"/>
    <property type="evidence" value="ECO:0007669"/>
    <property type="project" value="TreeGrafter"/>
</dbReference>
<proteinExistence type="predicted"/>
<dbReference type="PANTHER" id="PTHR14586:SF1">
    <property type="entry name" value="THIAMINE-TRIPHOSPHATASE"/>
    <property type="match status" value="1"/>
</dbReference>
<protein>
    <submittedName>
        <fullName evidence="3">Uncharacterized protein LOC112540077</fullName>
    </submittedName>
</protein>
<feature type="region of interest" description="Disordered" evidence="1">
    <location>
        <begin position="121"/>
        <end position="141"/>
    </location>
</feature>
<dbReference type="PANTHER" id="PTHR14586">
    <property type="entry name" value="THIAMINE-TRIPHOSPHATASE"/>
    <property type="match status" value="1"/>
</dbReference>
<organism evidence="2 3">
    <name type="scientific">Python bivittatus</name>
    <name type="common">Burmese python</name>
    <name type="synonym">Python molurus bivittatus</name>
    <dbReference type="NCBI Taxonomy" id="176946"/>
    <lineage>
        <taxon>Eukaryota</taxon>
        <taxon>Metazoa</taxon>
        <taxon>Chordata</taxon>
        <taxon>Craniata</taxon>
        <taxon>Vertebrata</taxon>
        <taxon>Euteleostomi</taxon>
        <taxon>Lepidosauria</taxon>
        <taxon>Squamata</taxon>
        <taxon>Bifurcata</taxon>
        <taxon>Unidentata</taxon>
        <taxon>Episquamata</taxon>
        <taxon>Toxicofera</taxon>
        <taxon>Serpentes</taxon>
        <taxon>Henophidia</taxon>
        <taxon>Pythonidae</taxon>
        <taxon>Python</taxon>
    </lineage>
</organism>
<reference evidence="3" key="1">
    <citation type="submission" date="2025-08" db="UniProtKB">
        <authorList>
            <consortium name="RefSeq"/>
        </authorList>
    </citation>
    <scope>IDENTIFICATION</scope>
    <source>
        <tissue evidence="3">Liver</tissue>
    </source>
</reference>
<sequence>MKARQEFALIPQVQLKQKFWVTEDSKAKLMMVGAKYLDTVTHIDHYYDTASDELAMAGLWLSQRNQQWSLIVESQKEETQENTAYSVPDTWETSCQNLTKNVQHDTAIVYKDPAQLEYLNNDQQPDLKTADREGECTKSSSTYTELVGESEIITYLLAHLHIDLKTNERENMTMEDFLQKAGIQHYASNHIINQTTYLLSNKYTILIQREESSLKESATVLLDVDIFNICKGLEDIETLATYLGFELQGIQSEQECIM</sequence>
<dbReference type="KEGG" id="pbi:112540077"/>
<dbReference type="GO" id="GO:0042357">
    <property type="term" value="P:thiamine diphosphate metabolic process"/>
    <property type="evidence" value="ECO:0007669"/>
    <property type="project" value="TreeGrafter"/>
</dbReference>
<keyword evidence="2" id="KW-1185">Reference proteome</keyword>
<dbReference type="OrthoDB" id="9903415at2759"/>
<name>A0A9F5IU82_PYTBI</name>
<dbReference type="Gene3D" id="2.40.320.10">
    <property type="entry name" value="Hypothetical Protein Pfu-838710-001"/>
    <property type="match status" value="1"/>
</dbReference>
<dbReference type="OMA" id="LASTQTW"/>
<evidence type="ECO:0000256" key="1">
    <source>
        <dbReference type="SAM" id="MobiDB-lite"/>
    </source>
</evidence>
<dbReference type="Proteomes" id="UP000695026">
    <property type="component" value="Unplaced"/>
</dbReference>
<dbReference type="GO" id="GO:0050333">
    <property type="term" value="F:thiamine triphosphate phosphatase activity"/>
    <property type="evidence" value="ECO:0007669"/>
    <property type="project" value="InterPro"/>
</dbReference>
<gene>
    <name evidence="3" type="primary">LOC112540077</name>
</gene>
<dbReference type="InterPro" id="IPR033469">
    <property type="entry name" value="CYTH-like_dom_sf"/>
</dbReference>
<dbReference type="SUPFAM" id="SSF55154">
    <property type="entry name" value="CYTH-like phosphatases"/>
    <property type="match status" value="1"/>
</dbReference>
<dbReference type="AlphaFoldDB" id="A0A9F5IU82"/>
<dbReference type="RefSeq" id="XP_025019141.1">
    <property type="nucleotide sequence ID" value="XM_025163373.1"/>
</dbReference>
<evidence type="ECO:0000313" key="3">
    <source>
        <dbReference type="RefSeq" id="XP_025019141.1"/>
    </source>
</evidence>